<feature type="domain" description="Glycosyltransferase RgtA/B/C/D-like" evidence="9">
    <location>
        <begin position="85"/>
        <end position="223"/>
    </location>
</feature>
<dbReference type="Pfam" id="PF13231">
    <property type="entry name" value="PMT_2"/>
    <property type="match status" value="1"/>
</dbReference>
<evidence type="ECO:0000313" key="10">
    <source>
        <dbReference type="EMBL" id="CAA9217891.1"/>
    </source>
</evidence>
<accession>A0A6J4H996</accession>
<dbReference type="GO" id="GO:0009103">
    <property type="term" value="P:lipopolysaccharide biosynthetic process"/>
    <property type="evidence" value="ECO:0007669"/>
    <property type="project" value="UniProtKB-ARBA"/>
</dbReference>
<sequence>MTAAPTATEATRPDFASQLHPVGPTAHRGEIPRWVVVSLGLVVIAGTFLRFFARSPLWLDETLSVNIATVPLGELRGALERDGAPPLYYLILHGWTKVFGTGDTAVRSLSGVFSAATLPLFWFAGRRVGGRSGAIAALTLGATSPYAIRFGVETRMYSLVALLVFAAWLLLANLLERPRAHWFAGVAIVSGLLVLTHYWSFYLLAATVVMLGYRWRRGRGTEPRHALIAIGAIATGGILFVPWLRTFLYQTANTGTPWGAPATPIDVVITTVLDFGGGRGPLGRILSICLASLILLGIFGRALDARRIELDLRTRPESRHELIVAGATLMLAVLAGYVSGSAFASRYASVVFPFAILIAAIGTKAIADRRIAGTLLVVCALCGLGASASDAVKPRTQAQQVANAIAAAGGQPGDVVVYCPDQVAPDVNRVLPDGYREMTFPDKADPRFVNWVGYAARMKAVDPEQFAGEILELAPDATIWHVWTSGYRTLGKRCERINDALAAARPAAKTLLDASPRIFEKHNLTRHPVS</sequence>
<dbReference type="PANTHER" id="PTHR33908:SF11">
    <property type="entry name" value="MEMBRANE PROTEIN"/>
    <property type="match status" value="1"/>
</dbReference>
<keyword evidence="2" id="KW-1003">Cell membrane</keyword>
<feature type="transmembrane region" description="Helical" evidence="8">
    <location>
        <begin position="350"/>
        <end position="367"/>
    </location>
</feature>
<feature type="transmembrane region" description="Helical" evidence="8">
    <location>
        <begin position="225"/>
        <end position="244"/>
    </location>
</feature>
<evidence type="ECO:0000256" key="7">
    <source>
        <dbReference type="ARBA" id="ARBA00023136"/>
    </source>
</evidence>
<organism evidence="10">
    <name type="scientific">uncultured Acidimicrobiales bacterium</name>
    <dbReference type="NCBI Taxonomy" id="310071"/>
    <lineage>
        <taxon>Bacteria</taxon>
        <taxon>Bacillati</taxon>
        <taxon>Actinomycetota</taxon>
        <taxon>Acidimicrobiia</taxon>
        <taxon>Acidimicrobiales</taxon>
        <taxon>environmental samples</taxon>
    </lineage>
</organism>
<feature type="transmembrane region" description="Helical" evidence="8">
    <location>
        <begin position="34"/>
        <end position="53"/>
    </location>
</feature>
<evidence type="ECO:0000256" key="3">
    <source>
        <dbReference type="ARBA" id="ARBA00022676"/>
    </source>
</evidence>
<dbReference type="InterPro" id="IPR038731">
    <property type="entry name" value="RgtA/B/C-like"/>
</dbReference>
<keyword evidence="3" id="KW-0328">Glycosyltransferase</keyword>
<name>A0A6J4H996_9ACTN</name>
<feature type="transmembrane region" description="Helical" evidence="8">
    <location>
        <begin position="282"/>
        <end position="302"/>
    </location>
</feature>
<dbReference type="GO" id="GO:0016763">
    <property type="term" value="F:pentosyltransferase activity"/>
    <property type="evidence" value="ECO:0007669"/>
    <property type="project" value="TreeGrafter"/>
</dbReference>
<dbReference type="EMBL" id="CADCTF010000020">
    <property type="protein sequence ID" value="CAA9217891.1"/>
    <property type="molecule type" value="Genomic_DNA"/>
</dbReference>
<proteinExistence type="predicted"/>
<dbReference type="AlphaFoldDB" id="A0A6J4H996"/>
<gene>
    <name evidence="10" type="ORF">AVDCRST_MAG50-324</name>
</gene>
<reference evidence="10" key="1">
    <citation type="submission" date="2020-02" db="EMBL/GenBank/DDBJ databases">
        <authorList>
            <person name="Meier V. D."/>
        </authorList>
    </citation>
    <scope>NUCLEOTIDE SEQUENCE</scope>
    <source>
        <strain evidence="10">AVDCRST_MAG50</strain>
    </source>
</reference>
<dbReference type="InterPro" id="IPR050297">
    <property type="entry name" value="LipidA_mod_glycosyltrf_83"/>
</dbReference>
<keyword evidence="5 8" id="KW-0812">Transmembrane</keyword>
<feature type="transmembrane region" description="Helical" evidence="8">
    <location>
        <begin position="322"/>
        <end position="344"/>
    </location>
</feature>
<evidence type="ECO:0000259" key="9">
    <source>
        <dbReference type="Pfam" id="PF13231"/>
    </source>
</evidence>
<evidence type="ECO:0000256" key="8">
    <source>
        <dbReference type="SAM" id="Phobius"/>
    </source>
</evidence>
<evidence type="ECO:0000256" key="2">
    <source>
        <dbReference type="ARBA" id="ARBA00022475"/>
    </source>
</evidence>
<feature type="transmembrane region" description="Helical" evidence="8">
    <location>
        <begin position="156"/>
        <end position="175"/>
    </location>
</feature>
<comment type="subcellular location">
    <subcellularLocation>
        <location evidence="1">Cell membrane</location>
        <topology evidence="1">Multi-pass membrane protein</topology>
    </subcellularLocation>
</comment>
<keyword evidence="4" id="KW-0808">Transferase</keyword>
<keyword evidence="6 8" id="KW-1133">Transmembrane helix</keyword>
<evidence type="ECO:0000256" key="4">
    <source>
        <dbReference type="ARBA" id="ARBA00022679"/>
    </source>
</evidence>
<keyword evidence="7 8" id="KW-0472">Membrane</keyword>
<evidence type="ECO:0000256" key="5">
    <source>
        <dbReference type="ARBA" id="ARBA00022692"/>
    </source>
</evidence>
<protein>
    <recommendedName>
        <fullName evidence="9">Glycosyltransferase RgtA/B/C/D-like domain-containing protein</fullName>
    </recommendedName>
</protein>
<feature type="transmembrane region" description="Helical" evidence="8">
    <location>
        <begin position="181"/>
        <end position="213"/>
    </location>
</feature>
<evidence type="ECO:0000256" key="6">
    <source>
        <dbReference type="ARBA" id="ARBA00022989"/>
    </source>
</evidence>
<dbReference type="PANTHER" id="PTHR33908">
    <property type="entry name" value="MANNOSYLTRANSFERASE YKCB-RELATED"/>
    <property type="match status" value="1"/>
</dbReference>
<dbReference type="GO" id="GO:0005886">
    <property type="term" value="C:plasma membrane"/>
    <property type="evidence" value="ECO:0007669"/>
    <property type="project" value="UniProtKB-SubCell"/>
</dbReference>
<evidence type="ECO:0000256" key="1">
    <source>
        <dbReference type="ARBA" id="ARBA00004651"/>
    </source>
</evidence>